<gene>
    <name evidence="3" type="ORF">ENO36_04505</name>
</gene>
<feature type="transmembrane region" description="Helical" evidence="1">
    <location>
        <begin position="176"/>
        <end position="198"/>
    </location>
</feature>
<keyword evidence="1" id="KW-0472">Membrane</keyword>
<protein>
    <submittedName>
        <fullName evidence="3">Phosphatase PAP2 family protein</fullName>
    </submittedName>
</protein>
<name>A0A7C2YYZ7_9CREN</name>
<feature type="transmembrane region" description="Helical" evidence="1">
    <location>
        <begin position="49"/>
        <end position="71"/>
    </location>
</feature>
<sequence length="216" mass="23971">MAISRTVRFSVAFTITIVLIAARMLGLFQSIDSSIYSHFPGSNNFFIRAFTETASIYVFSAVTAAIAIYQFLKFRGFTLGFLNFVSAFVVVSLLTLLVKYATAVPRPGASSQLQEASLFALFSDIYSFPSGHTSRASTAAYYLSKKSNFLAVLSWLYVFLIALSRIVLAVHWFSDVLVGTAIGFLTAELIELLTPYLLKLYKAILMGDRRIIMMND</sequence>
<dbReference type="EMBL" id="DSFE01000094">
    <property type="protein sequence ID" value="HEU98095.1"/>
    <property type="molecule type" value="Genomic_DNA"/>
</dbReference>
<evidence type="ECO:0000259" key="2">
    <source>
        <dbReference type="SMART" id="SM00014"/>
    </source>
</evidence>
<feature type="transmembrane region" description="Helical" evidence="1">
    <location>
        <begin position="6"/>
        <end position="28"/>
    </location>
</feature>
<dbReference type="PANTHER" id="PTHR14969">
    <property type="entry name" value="SPHINGOSINE-1-PHOSPHATE PHOSPHOHYDROLASE"/>
    <property type="match status" value="1"/>
</dbReference>
<dbReference type="Gene3D" id="1.20.144.10">
    <property type="entry name" value="Phosphatidic acid phosphatase type 2/haloperoxidase"/>
    <property type="match status" value="1"/>
</dbReference>
<evidence type="ECO:0000256" key="1">
    <source>
        <dbReference type="SAM" id="Phobius"/>
    </source>
</evidence>
<dbReference type="Pfam" id="PF01569">
    <property type="entry name" value="PAP2"/>
    <property type="match status" value="1"/>
</dbReference>
<reference evidence="3" key="1">
    <citation type="journal article" date="2020" name="mSystems">
        <title>Genome- and Community-Level Interaction Insights into Carbon Utilization and Element Cycling Functions of Hydrothermarchaeota in Hydrothermal Sediment.</title>
        <authorList>
            <person name="Zhou Z."/>
            <person name="Liu Y."/>
            <person name="Xu W."/>
            <person name="Pan J."/>
            <person name="Luo Z.H."/>
            <person name="Li M."/>
        </authorList>
    </citation>
    <scope>NUCLEOTIDE SEQUENCE [LARGE SCALE GENOMIC DNA]</scope>
    <source>
        <strain evidence="3">SpSt-1259</strain>
    </source>
</reference>
<dbReference type="InterPro" id="IPR036938">
    <property type="entry name" value="PAP2/HPO_sf"/>
</dbReference>
<dbReference type="InterPro" id="IPR000326">
    <property type="entry name" value="PAP2/HPO"/>
</dbReference>
<evidence type="ECO:0000313" key="3">
    <source>
        <dbReference type="EMBL" id="HEU98095.1"/>
    </source>
</evidence>
<dbReference type="PANTHER" id="PTHR14969:SF13">
    <property type="entry name" value="AT30094P"/>
    <property type="match status" value="1"/>
</dbReference>
<organism evidence="3">
    <name type="scientific">Fervidicoccus fontis</name>
    <dbReference type="NCBI Taxonomy" id="683846"/>
    <lineage>
        <taxon>Archaea</taxon>
        <taxon>Thermoproteota</taxon>
        <taxon>Thermoprotei</taxon>
        <taxon>Fervidicoccales</taxon>
        <taxon>Fervidicoccaceae</taxon>
        <taxon>Fervidicoccus</taxon>
    </lineage>
</organism>
<feature type="domain" description="Phosphatidic acid phosphatase type 2/haloperoxidase" evidence="2">
    <location>
        <begin position="79"/>
        <end position="191"/>
    </location>
</feature>
<proteinExistence type="predicted"/>
<dbReference type="Proteomes" id="UP000885664">
    <property type="component" value="Unassembled WGS sequence"/>
</dbReference>
<accession>A0A7C2YYZ7</accession>
<comment type="caution">
    <text evidence="3">The sequence shown here is derived from an EMBL/GenBank/DDBJ whole genome shotgun (WGS) entry which is preliminary data.</text>
</comment>
<dbReference type="SUPFAM" id="SSF48317">
    <property type="entry name" value="Acid phosphatase/Vanadium-dependent haloperoxidase"/>
    <property type="match status" value="1"/>
</dbReference>
<keyword evidence="1" id="KW-0812">Transmembrane</keyword>
<feature type="transmembrane region" description="Helical" evidence="1">
    <location>
        <begin position="149"/>
        <end position="170"/>
    </location>
</feature>
<dbReference type="AlphaFoldDB" id="A0A7C2YYZ7"/>
<dbReference type="SMART" id="SM00014">
    <property type="entry name" value="acidPPc"/>
    <property type="match status" value="1"/>
</dbReference>
<feature type="transmembrane region" description="Helical" evidence="1">
    <location>
        <begin position="77"/>
        <end position="98"/>
    </location>
</feature>
<dbReference type="CDD" id="cd01610">
    <property type="entry name" value="PAP2_like"/>
    <property type="match status" value="1"/>
</dbReference>
<keyword evidence="1" id="KW-1133">Transmembrane helix</keyword>